<dbReference type="AlphaFoldDB" id="A0AB34C184"/>
<sequence>MTKIIQDEPVMPSPRAGRYPEKSNIYWSARQSSSQLLPLFPFDGPGDIIPTCTSMRATGEGVKIGYFLHTNSVDEVMVSFGSTGQIRTGDVHVGPRTHGVGGWDKAEFFAVLSVTQRQKESGDQSEIVAFCCDSCNAEVTRLEFKGVNPEGQSKYPPLPTILGSAQSGELFNASVESRTCKSCGHVNPPFPLHIWGWQRYVYNTSIVEDARNALDQAAHQ</sequence>
<organism evidence="1 2">
    <name type="scientific">Pseudomonas chlororaphis</name>
    <dbReference type="NCBI Taxonomy" id="587753"/>
    <lineage>
        <taxon>Bacteria</taxon>
        <taxon>Pseudomonadati</taxon>
        <taxon>Pseudomonadota</taxon>
        <taxon>Gammaproteobacteria</taxon>
        <taxon>Pseudomonadales</taxon>
        <taxon>Pseudomonadaceae</taxon>
        <taxon>Pseudomonas</taxon>
    </lineage>
</organism>
<reference evidence="1 2" key="1">
    <citation type="submission" date="2019-09" db="EMBL/GenBank/DDBJ databases">
        <authorList>
            <person name="Vacheron J."/>
            <person name="Dubost A."/>
            <person name="Prigent-Combaret C."/>
            <person name="Muller D."/>
        </authorList>
    </citation>
    <scope>NUCLEOTIDE SEQUENCE [LARGE SCALE GENOMIC DNA]</scope>
    <source>
        <strain evidence="1 2">JV497</strain>
    </source>
</reference>
<accession>A0AB34C184</accession>
<dbReference type="EMBL" id="VWPC01000021">
    <property type="protein sequence ID" value="KAA5839809.1"/>
    <property type="molecule type" value="Genomic_DNA"/>
</dbReference>
<evidence type="ECO:0000313" key="1">
    <source>
        <dbReference type="EMBL" id="KAA5839809.1"/>
    </source>
</evidence>
<proteinExistence type="predicted"/>
<dbReference type="RefSeq" id="WP_150052669.1">
    <property type="nucleotide sequence ID" value="NZ_VWPC01000021.1"/>
</dbReference>
<dbReference type="Proteomes" id="UP000323924">
    <property type="component" value="Unassembled WGS sequence"/>
</dbReference>
<gene>
    <name evidence="1" type="ORF">F2A38_23460</name>
</gene>
<protein>
    <submittedName>
        <fullName evidence="1">Uncharacterized protein</fullName>
    </submittedName>
</protein>
<comment type="caution">
    <text evidence="1">The sequence shown here is derived from an EMBL/GenBank/DDBJ whole genome shotgun (WGS) entry which is preliminary data.</text>
</comment>
<evidence type="ECO:0000313" key="2">
    <source>
        <dbReference type="Proteomes" id="UP000323924"/>
    </source>
</evidence>
<name>A0AB34C184_9PSED</name>